<reference evidence="2" key="1">
    <citation type="submission" date="2015-02" db="EMBL/GenBank/DDBJ databases">
        <authorList>
            <person name="Patil P.P."/>
            <person name="Midha S."/>
            <person name="Mali S."/>
            <person name="Gautam V."/>
            <person name="Dash L."/>
            <person name="Kumar S."/>
            <person name="Shastri J."/>
            <person name="Singhal L."/>
            <person name="Patil P.B."/>
        </authorList>
    </citation>
    <scope>NUCLEOTIDE SEQUENCE</scope>
    <source>
        <strain evidence="2">BC-19</strain>
    </source>
</reference>
<dbReference type="OrthoDB" id="9801056at2"/>
<evidence type="ECO:0000313" key="5">
    <source>
        <dbReference type="Proteomes" id="UP000191686"/>
    </source>
</evidence>
<reference evidence="2 5" key="4">
    <citation type="journal article" date="2017" name="Front. Microbiol.">
        <title>Genomics Reveals a Unique Clone of Burkholderia cenocepacia Harboring an Actively Excising Novel Genomic Island.</title>
        <authorList>
            <person name="Patil P.P."/>
            <person name="Mali S."/>
            <person name="Midha S."/>
            <person name="Gautam V."/>
            <person name="Dash L."/>
            <person name="Kumar S."/>
            <person name="Shastri J."/>
            <person name="Singhal L."/>
            <person name="Patil P.B."/>
        </authorList>
    </citation>
    <scope>NUCLEOTIDE SEQUENCE [LARGE SCALE GENOMIC DNA]</scope>
    <source>
        <strain evidence="2 5">BC-19</strain>
    </source>
</reference>
<protein>
    <submittedName>
        <fullName evidence="3">NAD-dependent dehydratase</fullName>
    </submittedName>
    <submittedName>
        <fullName evidence="2">NAD-dependent epimerase/dehydratase family protein</fullName>
    </submittedName>
</protein>
<dbReference type="InterPro" id="IPR001509">
    <property type="entry name" value="Epimerase_deHydtase"/>
</dbReference>
<feature type="domain" description="NAD-dependent epimerase/dehydratase" evidence="1">
    <location>
        <begin position="5"/>
        <end position="221"/>
    </location>
</feature>
<dbReference type="PANTHER" id="PTHR43245:SF58">
    <property type="entry name" value="BLL5923 PROTEIN"/>
    <property type="match status" value="1"/>
</dbReference>
<evidence type="ECO:0000313" key="2">
    <source>
        <dbReference type="EMBL" id="MCW3714156.1"/>
    </source>
</evidence>
<evidence type="ECO:0000259" key="1">
    <source>
        <dbReference type="Pfam" id="PF01370"/>
    </source>
</evidence>
<evidence type="ECO:0000313" key="4">
    <source>
        <dbReference type="Proteomes" id="UP000188543"/>
    </source>
</evidence>
<gene>
    <name evidence="3" type="ORF">A8E72_39700</name>
    <name evidence="2" type="ORF">UE95_022995</name>
</gene>
<reference evidence="2 5" key="3">
    <citation type="journal article" date="2017" name="Front. Microbiol.">
        <title>Genomics reveals a unique clone of Burkholderia cenocepacia harbouring an actively excising novel genomic island.</title>
        <authorList>
            <person name="Patil P."/>
            <person name="Mali S."/>
            <person name="Midha S."/>
            <person name="Gautam V."/>
            <person name="Dash L."/>
            <person name="Kumar S."/>
            <person name="Shastri J."/>
            <person name="Singhal L."/>
            <person name="Patil P.B."/>
        </authorList>
    </citation>
    <scope>NUCLEOTIDE SEQUENCE [LARGE SCALE GENOMIC DNA]</scope>
    <source>
        <strain evidence="2 5">BC-19</strain>
    </source>
</reference>
<sequence length="323" mass="34708">MNMRIAISGANGFVGRAVSARSIERGHDVVALVRRTGTSDRRARECVIGDDNFAGIAADMAERVGRCDAFIHLAARVHVMHDRAADPLAAFRTVNVDGALNAARAASQAGARRFVFVSSVKALGETDPGRPWRENDPPAPVDPYGVSKLEAEAALRAFGRSHGIAVTIVRPPLVYGPGVAANFLALMRAVDKGLPLPLSAISARRSVVYVENLADALLRCAIDSRADDDCFHVADDDPPTVPGLLRMTGVALGKRARLFPAPVAALRLAGALTGRSSAIERLTGDLRLDTRRIDEVLGWRPPHTTEEGLEATAVWYRSRDTRR</sequence>
<accession>A0A1V2VQR6</accession>
<proteinExistence type="predicted"/>
<dbReference type="Gene3D" id="3.40.50.720">
    <property type="entry name" value="NAD(P)-binding Rossmann-like Domain"/>
    <property type="match status" value="1"/>
</dbReference>
<dbReference type="EMBL" id="MUTJ01000110">
    <property type="protein sequence ID" value="ONU73797.1"/>
    <property type="molecule type" value="Genomic_DNA"/>
</dbReference>
<dbReference type="InterPro" id="IPR036291">
    <property type="entry name" value="NAD(P)-bd_dom_sf"/>
</dbReference>
<reference evidence="2" key="5">
    <citation type="submission" date="2021-09" db="EMBL/GenBank/DDBJ databases">
        <authorList>
            <person name="Saroha T."/>
            <person name="Patil P."/>
            <person name="Gautam D.V."/>
            <person name="Patil D.P.B."/>
        </authorList>
    </citation>
    <scope>NUCLEOTIDE SEQUENCE</scope>
    <source>
        <strain evidence="2">BC-19</strain>
    </source>
</reference>
<dbReference type="PANTHER" id="PTHR43245">
    <property type="entry name" value="BIFUNCTIONAL POLYMYXIN RESISTANCE PROTEIN ARNA"/>
    <property type="match status" value="1"/>
</dbReference>
<dbReference type="InterPro" id="IPR050177">
    <property type="entry name" value="Lipid_A_modif_metabolic_enz"/>
</dbReference>
<comment type="caution">
    <text evidence="3">The sequence shown here is derived from an EMBL/GenBank/DDBJ whole genome shotgun (WGS) entry which is preliminary data.</text>
</comment>
<dbReference type="Proteomes" id="UP000188543">
    <property type="component" value="Unassembled WGS sequence"/>
</dbReference>
<dbReference type="Pfam" id="PF01370">
    <property type="entry name" value="Epimerase"/>
    <property type="match status" value="1"/>
</dbReference>
<evidence type="ECO:0000313" key="3">
    <source>
        <dbReference type="EMBL" id="ONU73797.1"/>
    </source>
</evidence>
<dbReference type="Proteomes" id="UP000191686">
    <property type="component" value="Unassembled WGS sequence"/>
</dbReference>
<name>A0A1V2VQR6_9BURK</name>
<dbReference type="EMBL" id="JYMX02000019">
    <property type="protein sequence ID" value="MCW3714156.1"/>
    <property type="molecule type" value="Genomic_DNA"/>
</dbReference>
<dbReference type="SUPFAM" id="SSF51735">
    <property type="entry name" value="NAD(P)-binding Rossmann-fold domains"/>
    <property type="match status" value="1"/>
</dbReference>
<organism evidence="3 4">
    <name type="scientific">Burkholderia cenocepacia</name>
    <dbReference type="NCBI Taxonomy" id="95486"/>
    <lineage>
        <taxon>Bacteria</taxon>
        <taxon>Pseudomonadati</taxon>
        <taxon>Pseudomonadota</taxon>
        <taxon>Betaproteobacteria</taxon>
        <taxon>Burkholderiales</taxon>
        <taxon>Burkholderiaceae</taxon>
        <taxon>Burkholderia</taxon>
        <taxon>Burkholderia cepacia complex</taxon>
    </lineage>
</organism>
<dbReference type="RefSeq" id="WP_077019991.1">
    <property type="nucleotide sequence ID" value="NZ_CADETK010000004.1"/>
</dbReference>
<reference evidence="3 4" key="2">
    <citation type="submission" date="2016-08" db="EMBL/GenBank/DDBJ databases">
        <authorList>
            <person name="Seilhamer J.J."/>
        </authorList>
    </citation>
    <scope>NUCLEOTIDE SEQUENCE [LARGE SCALE GENOMIC DNA]</scope>
    <source>
        <strain evidence="3 4">VC14762</strain>
    </source>
</reference>
<dbReference type="AlphaFoldDB" id="A0A1V2VQR6"/>